<name>A0ABW7I2A1_9RHOB</name>
<feature type="region of interest" description="Disordered" evidence="1">
    <location>
        <begin position="17"/>
        <end position="37"/>
    </location>
</feature>
<evidence type="ECO:0000313" key="4">
    <source>
        <dbReference type="Proteomes" id="UP001607157"/>
    </source>
</evidence>
<dbReference type="EMBL" id="JBIHMM010000001">
    <property type="protein sequence ID" value="MFH0252278.1"/>
    <property type="molecule type" value="Genomic_DNA"/>
</dbReference>
<accession>A0ABW7I2A1</accession>
<dbReference type="RefSeq" id="WP_394624009.1">
    <property type="nucleotide sequence ID" value="NZ_JBIHMM010000001.1"/>
</dbReference>
<comment type="caution">
    <text evidence="3">The sequence shown here is derived from an EMBL/GenBank/DDBJ whole genome shotgun (WGS) entry which is preliminary data.</text>
</comment>
<feature type="domain" description="Lysozyme inhibitor LprI-like N-terminal" evidence="2">
    <location>
        <begin position="23"/>
        <end position="78"/>
    </location>
</feature>
<dbReference type="Proteomes" id="UP001607157">
    <property type="component" value="Unassembled WGS sequence"/>
</dbReference>
<reference evidence="3 4" key="1">
    <citation type="submission" date="2024-10" db="EMBL/GenBank/DDBJ databases">
        <authorList>
            <person name="Yang X.-N."/>
        </authorList>
    </citation>
    <scope>NUCLEOTIDE SEQUENCE [LARGE SCALE GENOMIC DNA]</scope>
    <source>
        <strain evidence="3 4">CAU 1059</strain>
    </source>
</reference>
<evidence type="ECO:0000313" key="3">
    <source>
        <dbReference type="EMBL" id="MFH0252278.1"/>
    </source>
</evidence>
<dbReference type="Gene3D" id="1.20.1270.180">
    <property type="match status" value="1"/>
</dbReference>
<proteinExistence type="predicted"/>
<dbReference type="PANTHER" id="PTHR37549">
    <property type="entry name" value="LIPOPROTEIN LPRI"/>
    <property type="match status" value="1"/>
</dbReference>
<protein>
    <submittedName>
        <fullName evidence="3">Lysozyme inhibitor LprI family protein</fullName>
    </submittedName>
</protein>
<evidence type="ECO:0000256" key="1">
    <source>
        <dbReference type="SAM" id="MobiDB-lite"/>
    </source>
</evidence>
<sequence length="80" mass="8918">MFPFLAFLLWRHRQAQGNPSLDCTEPSSSAEEAVCSDPGLAEVDRELQRTYRAALIGLEDDQASGSRAEQRGWIKSCDEC</sequence>
<organism evidence="3 4">
    <name type="scientific">Roseovarius aquimarinus</name>
    <dbReference type="NCBI Taxonomy" id="1229156"/>
    <lineage>
        <taxon>Bacteria</taxon>
        <taxon>Pseudomonadati</taxon>
        <taxon>Pseudomonadota</taxon>
        <taxon>Alphaproteobacteria</taxon>
        <taxon>Rhodobacterales</taxon>
        <taxon>Roseobacteraceae</taxon>
        <taxon>Roseovarius</taxon>
    </lineage>
</organism>
<dbReference type="Pfam" id="PF07007">
    <property type="entry name" value="LprI"/>
    <property type="match status" value="1"/>
</dbReference>
<gene>
    <name evidence="3" type="ORF">ACGRVM_00105</name>
</gene>
<dbReference type="InterPro" id="IPR009739">
    <property type="entry name" value="LprI-like_N"/>
</dbReference>
<feature type="compositionally biased region" description="Polar residues" evidence="1">
    <location>
        <begin position="17"/>
        <end position="30"/>
    </location>
</feature>
<dbReference type="PANTHER" id="PTHR37549:SF1">
    <property type="entry name" value="LIPOPROTEIN LPRI"/>
    <property type="match status" value="1"/>
</dbReference>
<evidence type="ECO:0000259" key="2">
    <source>
        <dbReference type="Pfam" id="PF07007"/>
    </source>
</evidence>
<dbReference type="InterPro" id="IPR052755">
    <property type="entry name" value="Lysozyme_Inhibitor_LprI"/>
</dbReference>
<keyword evidence="4" id="KW-1185">Reference proteome</keyword>